<keyword evidence="5" id="KW-0407">Ion channel</keyword>
<evidence type="ECO:0000313" key="6">
    <source>
        <dbReference type="Proteomes" id="UP000501991"/>
    </source>
</evidence>
<keyword evidence="2" id="KW-0812">Transmembrane</keyword>
<feature type="transmembrane region" description="Helical" evidence="2">
    <location>
        <begin position="124"/>
        <end position="149"/>
    </location>
</feature>
<dbReference type="InterPro" id="IPR050721">
    <property type="entry name" value="Trk_Ktr_HKT_K-transport"/>
</dbReference>
<dbReference type="GO" id="GO:0005886">
    <property type="term" value="C:plasma membrane"/>
    <property type="evidence" value="ECO:0007669"/>
    <property type="project" value="UniProtKB-SubCell"/>
</dbReference>
<dbReference type="Pfam" id="PF02254">
    <property type="entry name" value="TrkA_N"/>
    <property type="match status" value="1"/>
</dbReference>
<dbReference type="PROSITE" id="PS51201">
    <property type="entry name" value="RCK_N"/>
    <property type="match status" value="1"/>
</dbReference>
<feature type="domain" description="RCK C-terminal" evidence="4">
    <location>
        <begin position="309"/>
        <end position="392"/>
    </location>
</feature>
<accession>A0A6C1AY57</accession>
<organism evidence="5 6">
    <name type="scientific">Nitrogeniibacter mangrovi</name>
    <dbReference type="NCBI Taxonomy" id="2016596"/>
    <lineage>
        <taxon>Bacteria</taxon>
        <taxon>Pseudomonadati</taxon>
        <taxon>Pseudomonadota</taxon>
        <taxon>Betaproteobacteria</taxon>
        <taxon>Rhodocyclales</taxon>
        <taxon>Zoogloeaceae</taxon>
        <taxon>Nitrogeniibacter</taxon>
    </lineage>
</organism>
<keyword evidence="5" id="KW-0813">Transport</keyword>
<sequence length="392" mass="43467">MGPRAPRRATNDCRHPGGRLSCRRCPFSRFRSSVRVSSFFRKRRADERAAPSRARRSGQLDRILRRIVVAGLVLLLMMVIGTIGFYAIGGKGASWSDAFYMTLITLSTVGYEEVVPIDTPWDRIFTGVLSLVGFGAVTFMFTTLSVFFLEGDLDETLRRRRMEKQISKLKGHYLICGFGRVGRNVAEELDATHRPYVVIDVDEERLAAARERQPDLLYLTGDASDDDLLLAADINDAAGVFAVTDDDSRNMMIALTAKQINRATRVVARCLEVRNVPKLRKAGADMVISPDFTGGQRIAAAMLRPGVLSFMDDLVRSETAHRLEEIPVPEGFAPQSVGSLDLPGHDVVLLGIRDHRHFHFNPSPEVMIAGGQVLVVMCAPEARKTVERKILG</sequence>
<dbReference type="AlphaFoldDB" id="A0A6C1AY57"/>
<dbReference type="Gene3D" id="3.30.70.1450">
    <property type="entry name" value="Regulator of K+ conductance, C-terminal domain"/>
    <property type="match status" value="1"/>
</dbReference>
<dbReference type="InterPro" id="IPR036291">
    <property type="entry name" value="NAD(P)-bd_dom_sf"/>
</dbReference>
<evidence type="ECO:0000259" key="3">
    <source>
        <dbReference type="PROSITE" id="PS51201"/>
    </source>
</evidence>
<dbReference type="Proteomes" id="UP000501991">
    <property type="component" value="Chromosome"/>
</dbReference>
<dbReference type="InterPro" id="IPR036721">
    <property type="entry name" value="RCK_C_sf"/>
</dbReference>
<feature type="transmembrane region" description="Helical" evidence="2">
    <location>
        <begin position="63"/>
        <end position="88"/>
    </location>
</feature>
<dbReference type="PANTHER" id="PTHR43833:SF9">
    <property type="entry name" value="POTASSIUM CHANNEL PROTEIN YUGO-RELATED"/>
    <property type="match status" value="1"/>
</dbReference>
<evidence type="ECO:0000256" key="1">
    <source>
        <dbReference type="ARBA" id="ARBA00004651"/>
    </source>
</evidence>
<dbReference type="PANTHER" id="PTHR43833">
    <property type="entry name" value="POTASSIUM CHANNEL PROTEIN 2-RELATED-RELATED"/>
    <property type="match status" value="1"/>
</dbReference>
<dbReference type="GO" id="GO:0008324">
    <property type="term" value="F:monoatomic cation transmembrane transporter activity"/>
    <property type="evidence" value="ECO:0007669"/>
    <property type="project" value="InterPro"/>
</dbReference>
<dbReference type="PROSITE" id="PS51202">
    <property type="entry name" value="RCK_C"/>
    <property type="match status" value="1"/>
</dbReference>
<dbReference type="SUPFAM" id="SSF116726">
    <property type="entry name" value="TrkA C-terminal domain-like"/>
    <property type="match status" value="1"/>
</dbReference>
<gene>
    <name evidence="5" type="ORF">G3580_00790</name>
</gene>
<keyword evidence="5" id="KW-0406">Ion transport</keyword>
<dbReference type="Gene3D" id="3.40.50.720">
    <property type="entry name" value="NAD(P)-binding Rossmann-like Domain"/>
    <property type="match status" value="1"/>
</dbReference>
<dbReference type="Pfam" id="PF02080">
    <property type="entry name" value="TrkA_C"/>
    <property type="match status" value="1"/>
</dbReference>
<keyword evidence="2" id="KW-0472">Membrane</keyword>
<dbReference type="InterPro" id="IPR006037">
    <property type="entry name" value="RCK_C"/>
</dbReference>
<dbReference type="GO" id="GO:0006813">
    <property type="term" value="P:potassium ion transport"/>
    <property type="evidence" value="ECO:0007669"/>
    <property type="project" value="InterPro"/>
</dbReference>
<reference evidence="5 6" key="1">
    <citation type="submission" date="2020-02" db="EMBL/GenBank/DDBJ databases">
        <title>Nitrogenibacter mangrovi gen. nov., sp. nov. isolated from mangrove sediment, a denitrifying betaproteobacterium.</title>
        <authorList>
            <person name="Liao H."/>
            <person name="Tian Y."/>
        </authorList>
    </citation>
    <scope>NUCLEOTIDE SEQUENCE [LARGE SCALE GENOMIC DNA]</scope>
    <source>
        <strain evidence="5 6">M9-3-2</strain>
    </source>
</reference>
<dbReference type="SUPFAM" id="SSF81324">
    <property type="entry name" value="Voltage-gated potassium channels"/>
    <property type="match status" value="1"/>
</dbReference>
<dbReference type="Pfam" id="PF07885">
    <property type="entry name" value="Ion_trans_2"/>
    <property type="match status" value="1"/>
</dbReference>
<dbReference type="SUPFAM" id="SSF51735">
    <property type="entry name" value="NAD(P)-binding Rossmann-fold domains"/>
    <property type="match status" value="1"/>
</dbReference>
<evidence type="ECO:0000256" key="2">
    <source>
        <dbReference type="SAM" id="Phobius"/>
    </source>
</evidence>
<keyword evidence="2" id="KW-1133">Transmembrane helix</keyword>
<feature type="domain" description="RCK N-terminal" evidence="3">
    <location>
        <begin position="170"/>
        <end position="289"/>
    </location>
</feature>
<evidence type="ECO:0000259" key="4">
    <source>
        <dbReference type="PROSITE" id="PS51202"/>
    </source>
</evidence>
<dbReference type="Gene3D" id="1.10.287.70">
    <property type="match status" value="1"/>
</dbReference>
<proteinExistence type="predicted"/>
<dbReference type="EMBL" id="CP048836">
    <property type="protein sequence ID" value="QID16286.1"/>
    <property type="molecule type" value="Genomic_DNA"/>
</dbReference>
<keyword evidence="6" id="KW-1185">Reference proteome</keyword>
<name>A0A6C1AY57_9RHOO</name>
<protein>
    <submittedName>
        <fullName evidence="5">Potassium channel protein</fullName>
    </submittedName>
</protein>
<dbReference type="KEGG" id="azq:G3580_00790"/>
<dbReference type="InterPro" id="IPR013099">
    <property type="entry name" value="K_chnl_dom"/>
</dbReference>
<dbReference type="InterPro" id="IPR003148">
    <property type="entry name" value="RCK_N"/>
</dbReference>
<comment type="subcellular location">
    <subcellularLocation>
        <location evidence="1">Cell membrane</location>
        <topology evidence="1">Multi-pass membrane protein</topology>
    </subcellularLocation>
</comment>
<evidence type="ECO:0000313" key="5">
    <source>
        <dbReference type="EMBL" id="QID16286.1"/>
    </source>
</evidence>